<keyword evidence="3" id="KW-0804">Transcription</keyword>
<dbReference type="InterPro" id="IPR009057">
    <property type="entry name" value="Homeodomain-like_sf"/>
</dbReference>
<accession>A0A7G3UG38</accession>
<dbReference type="PANTHER" id="PTHR30055">
    <property type="entry name" value="HTH-TYPE TRANSCRIPTIONAL REGULATOR RUTR"/>
    <property type="match status" value="1"/>
</dbReference>
<evidence type="ECO:0000256" key="1">
    <source>
        <dbReference type="ARBA" id="ARBA00023015"/>
    </source>
</evidence>
<evidence type="ECO:0000256" key="3">
    <source>
        <dbReference type="ARBA" id="ARBA00023163"/>
    </source>
</evidence>
<dbReference type="InterPro" id="IPR050109">
    <property type="entry name" value="HTH-type_TetR-like_transc_reg"/>
</dbReference>
<proteinExistence type="predicted"/>
<sequence>MSTGSRGTAPAGLPGGGGDASGARGSGGDASGLRERKKERTRRALSDTAIALFVERGFDAVPVTEIAAAAGVSKPTLFRYFPAKEDLVLYRFADHEDEPARVVAAARRAGEPPLEALRRHVHQGLDRSDPVTGISDAPEVPAFLKLLYGTPCLVAGMYAYQRRSEAALAEALGGGPAARPAAAQIVAVLRVLAEENGRRIAAGESADAVRPGARAAVDAAFALLRNGLDGLDGLDGLNGLNGLDGPDGL</sequence>
<keyword evidence="8" id="KW-1185">Reference proteome</keyword>
<dbReference type="Proteomes" id="UP000005940">
    <property type="component" value="Chromosome"/>
</dbReference>
<protein>
    <submittedName>
        <fullName evidence="7">TetR family transcriptional regulator</fullName>
    </submittedName>
</protein>
<dbReference type="Gene3D" id="1.10.357.10">
    <property type="entry name" value="Tetracycline Repressor, domain 2"/>
    <property type="match status" value="1"/>
</dbReference>
<dbReference type="EMBL" id="CP029159">
    <property type="protein sequence ID" value="QKM68998.1"/>
    <property type="molecule type" value="Genomic_DNA"/>
</dbReference>
<reference evidence="7 8" key="1">
    <citation type="journal article" date="2012" name="J. Bacteriol.">
        <title>Draft genome of Streptomyces tsukubaensis NRRL 18488, the producer of the clinically important immunosuppressant tacrolimus (FK506).</title>
        <authorList>
            <person name="Barreiro C."/>
            <person name="Prieto C."/>
            <person name="Sola-Landa A."/>
            <person name="Solera E."/>
            <person name="Martinez-Castro M."/>
            <person name="Perez-Redondo R."/>
            <person name="Garcia-Estrada C."/>
            <person name="Aparicio J.F."/>
            <person name="Fernandez-Martinez L.T."/>
            <person name="Santos-Aberturas J."/>
            <person name="Salehi-Najafabadi Z."/>
            <person name="Rodriguez-Garcia A."/>
            <person name="Tauch A."/>
            <person name="Martin J.F."/>
        </authorList>
    </citation>
    <scope>NUCLEOTIDE SEQUENCE [LARGE SCALE GENOMIC DNA]</scope>
    <source>
        <strain evidence="8">DSM 42081 / NBRC 108919 / NRRL 18488 / 9993</strain>
    </source>
</reference>
<evidence type="ECO:0000256" key="5">
    <source>
        <dbReference type="SAM" id="MobiDB-lite"/>
    </source>
</evidence>
<dbReference type="SUPFAM" id="SSF46689">
    <property type="entry name" value="Homeodomain-like"/>
    <property type="match status" value="1"/>
</dbReference>
<dbReference type="PROSITE" id="PS50977">
    <property type="entry name" value="HTH_TETR_2"/>
    <property type="match status" value="1"/>
</dbReference>
<dbReference type="AlphaFoldDB" id="A0A7G3UG38"/>
<keyword evidence="2 4" id="KW-0238">DNA-binding</keyword>
<feature type="DNA-binding region" description="H-T-H motif" evidence="4">
    <location>
        <begin position="62"/>
        <end position="81"/>
    </location>
</feature>
<dbReference type="PANTHER" id="PTHR30055:SF234">
    <property type="entry name" value="HTH-TYPE TRANSCRIPTIONAL REGULATOR BETI"/>
    <property type="match status" value="1"/>
</dbReference>
<gene>
    <name evidence="7" type="ORF">STSU_019365</name>
</gene>
<feature type="compositionally biased region" description="Basic and acidic residues" evidence="5">
    <location>
        <begin position="32"/>
        <end position="41"/>
    </location>
</feature>
<keyword evidence="1" id="KW-0805">Transcription regulation</keyword>
<dbReference type="RefSeq" id="WP_130585387.1">
    <property type="nucleotide sequence ID" value="NZ_CP029159.1"/>
</dbReference>
<organism evidence="7 8">
    <name type="scientific">Streptomyces tsukubensis (strain DSM 42081 / NBRC 108919 / NRRL 18488 / 9993)</name>
    <dbReference type="NCBI Taxonomy" id="1114943"/>
    <lineage>
        <taxon>Bacteria</taxon>
        <taxon>Bacillati</taxon>
        <taxon>Actinomycetota</taxon>
        <taxon>Actinomycetes</taxon>
        <taxon>Kitasatosporales</taxon>
        <taxon>Streptomycetaceae</taxon>
        <taxon>Streptomyces</taxon>
    </lineage>
</organism>
<dbReference type="Pfam" id="PF00440">
    <property type="entry name" value="TetR_N"/>
    <property type="match status" value="1"/>
</dbReference>
<dbReference type="InterPro" id="IPR001647">
    <property type="entry name" value="HTH_TetR"/>
</dbReference>
<feature type="compositionally biased region" description="Gly residues" evidence="5">
    <location>
        <begin position="13"/>
        <end position="30"/>
    </location>
</feature>
<evidence type="ECO:0000256" key="2">
    <source>
        <dbReference type="ARBA" id="ARBA00023125"/>
    </source>
</evidence>
<evidence type="ECO:0000259" key="6">
    <source>
        <dbReference type="PROSITE" id="PS50977"/>
    </source>
</evidence>
<feature type="domain" description="HTH tetR-type" evidence="6">
    <location>
        <begin position="39"/>
        <end position="99"/>
    </location>
</feature>
<feature type="region of interest" description="Disordered" evidence="5">
    <location>
        <begin position="1"/>
        <end position="41"/>
    </location>
</feature>
<evidence type="ECO:0000313" key="8">
    <source>
        <dbReference type="Proteomes" id="UP000005940"/>
    </source>
</evidence>
<evidence type="ECO:0000313" key="7">
    <source>
        <dbReference type="EMBL" id="QKM68998.1"/>
    </source>
</evidence>
<dbReference type="GO" id="GO:0003700">
    <property type="term" value="F:DNA-binding transcription factor activity"/>
    <property type="evidence" value="ECO:0007669"/>
    <property type="project" value="TreeGrafter"/>
</dbReference>
<dbReference type="PRINTS" id="PR00455">
    <property type="entry name" value="HTHTETR"/>
</dbReference>
<name>A0A7G3UG38_STRT9</name>
<dbReference type="GO" id="GO:0000976">
    <property type="term" value="F:transcription cis-regulatory region binding"/>
    <property type="evidence" value="ECO:0007669"/>
    <property type="project" value="TreeGrafter"/>
</dbReference>
<evidence type="ECO:0000256" key="4">
    <source>
        <dbReference type="PROSITE-ProRule" id="PRU00335"/>
    </source>
</evidence>